<dbReference type="PANTHER" id="PTHR35444">
    <property type="entry name" value="RIKEN CDNA 1700001C19 GENE"/>
    <property type="match status" value="1"/>
</dbReference>
<gene>
    <name evidence="2" type="ORF">QYF61_024572</name>
</gene>
<protein>
    <submittedName>
        <fullName evidence="2">Uncharacterized protein</fullName>
    </submittedName>
</protein>
<dbReference type="InterPro" id="IPR054446">
    <property type="entry name" value="CIMIP3-like"/>
</dbReference>
<dbReference type="PANTHER" id="PTHR35444:SF1">
    <property type="entry name" value="RIKEN CDNA 1700001C19 GENE"/>
    <property type="match status" value="1"/>
</dbReference>
<proteinExistence type="predicted"/>
<feature type="region of interest" description="Disordered" evidence="1">
    <location>
        <begin position="1"/>
        <end position="49"/>
    </location>
</feature>
<organism evidence="2 3">
    <name type="scientific">Mycteria americana</name>
    <name type="common">Wood stork</name>
    <dbReference type="NCBI Taxonomy" id="33587"/>
    <lineage>
        <taxon>Eukaryota</taxon>
        <taxon>Metazoa</taxon>
        <taxon>Chordata</taxon>
        <taxon>Craniata</taxon>
        <taxon>Vertebrata</taxon>
        <taxon>Euteleostomi</taxon>
        <taxon>Archelosauria</taxon>
        <taxon>Archosauria</taxon>
        <taxon>Dinosauria</taxon>
        <taxon>Saurischia</taxon>
        <taxon>Theropoda</taxon>
        <taxon>Coelurosauria</taxon>
        <taxon>Aves</taxon>
        <taxon>Neognathae</taxon>
        <taxon>Neoaves</taxon>
        <taxon>Aequornithes</taxon>
        <taxon>Ciconiiformes</taxon>
        <taxon>Ciconiidae</taxon>
        <taxon>Mycteria</taxon>
    </lineage>
</organism>
<accession>A0AAN7MQL1</accession>
<evidence type="ECO:0000313" key="2">
    <source>
        <dbReference type="EMBL" id="KAK4809336.1"/>
    </source>
</evidence>
<reference evidence="2 3" key="1">
    <citation type="journal article" date="2023" name="J. Hered.">
        <title>Chromosome-level genome of the wood stork (Mycteria americana) provides insight into avian chromosome evolution.</title>
        <authorList>
            <person name="Flamio R. Jr."/>
            <person name="Ramstad K.M."/>
        </authorList>
    </citation>
    <scope>NUCLEOTIDE SEQUENCE [LARGE SCALE GENOMIC DNA]</scope>
    <source>
        <strain evidence="2">JAX WOST 10</strain>
    </source>
</reference>
<evidence type="ECO:0000313" key="3">
    <source>
        <dbReference type="Proteomes" id="UP001333110"/>
    </source>
</evidence>
<dbReference type="Pfam" id="PF22581">
    <property type="entry name" value="CIMIP3"/>
    <property type="match status" value="1"/>
</dbReference>
<sequence>MDVTQTPEAPGKDHKRPKGMEETKAMQEVSRTLPVPTSQQSPARHHRDQPLAAHFIPFVAHFGGRQPNSFKFLFYKPSCSNSYSPFYTAQRPTCGYRYHPDTDHTRKVMDVQSANIVKWRPNLGTKP</sequence>
<dbReference type="AlphaFoldDB" id="A0AAN7MQL1"/>
<evidence type="ECO:0000256" key="1">
    <source>
        <dbReference type="SAM" id="MobiDB-lite"/>
    </source>
</evidence>
<dbReference type="Proteomes" id="UP001333110">
    <property type="component" value="Unassembled WGS sequence"/>
</dbReference>
<dbReference type="EMBL" id="JAUNZN010000022">
    <property type="protein sequence ID" value="KAK4809336.1"/>
    <property type="molecule type" value="Genomic_DNA"/>
</dbReference>
<name>A0AAN7MQL1_MYCAM</name>
<keyword evidence="3" id="KW-1185">Reference proteome</keyword>
<comment type="caution">
    <text evidence="2">The sequence shown here is derived from an EMBL/GenBank/DDBJ whole genome shotgun (WGS) entry which is preliminary data.</text>
</comment>